<comment type="caution">
    <text evidence="1">The sequence shown here is derived from an EMBL/GenBank/DDBJ whole genome shotgun (WGS) entry which is preliminary data.</text>
</comment>
<proteinExistence type="predicted"/>
<evidence type="ECO:0000313" key="2">
    <source>
        <dbReference type="Proteomes" id="UP000235388"/>
    </source>
</evidence>
<accession>A0A2N5TZL3</accession>
<name>A0A2N5TZL3_9BASI</name>
<keyword evidence="2" id="KW-1185">Reference proteome</keyword>
<dbReference type="EMBL" id="PGCJ01000362">
    <property type="protein sequence ID" value="PLW30922.1"/>
    <property type="molecule type" value="Genomic_DNA"/>
</dbReference>
<organism evidence="1 2">
    <name type="scientific">Puccinia coronata f. sp. avenae</name>
    <dbReference type="NCBI Taxonomy" id="200324"/>
    <lineage>
        <taxon>Eukaryota</taxon>
        <taxon>Fungi</taxon>
        <taxon>Dikarya</taxon>
        <taxon>Basidiomycota</taxon>
        <taxon>Pucciniomycotina</taxon>
        <taxon>Pucciniomycetes</taxon>
        <taxon>Pucciniales</taxon>
        <taxon>Pucciniaceae</taxon>
        <taxon>Puccinia</taxon>
    </lineage>
</organism>
<dbReference type="AlphaFoldDB" id="A0A2N5TZL3"/>
<dbReference type="Proteomes" id="UP000235388">
    <property type="component" value="Unassembled WGS sequence"/>
</dbReference>
<sequence length="78" mass="8391">MSEGSKVNNLMTEGSKLFMSKGSKLLDSMFKGMAKASELFDSVAKLGRQVFNSMAKLDDDFIADAINQPGPSHVTTST</sequence>
<gene>
    <name evidence="1" type="ORF">PCANC_20331</name>
</gene>
<protein>
    <submittedName>
        <fullName evidence="1">Uncharacterized protein</fullName>
    </submittedName>
</protein>
<reference evidence="1 2" key="1">
    <citation type="submission" date="2017-11" db="EMBL/GenBank/DDBJ databases">
        <title>De novo assembly and phasing of dikaryotic genomes from two isolates of Puccinia coronata f. sp. avenae, the causal agent of oat crown rust.</title>
        <authorList>
            <person name="Miller M.E."/>
            <person name="Zhang Y."/>
            <person name="Omidvar V."/>
            <person name="Sperschneider J."/>
            <person name="Schwessinger B."/>
            <person name="Raley C."/>
            <person name="Palmer J.M."/>
            <person name="Garnica D."/>
            <person name="Upadhyaya N."/>
            <person name="Rathjen J."/>
            <person name="Taylor J.M."/>
            <person name="Park R.F."/>
            <person name="Dodds P.N."/>
            <person name="Hirsch C.D."/>
            <person name="Kianian S.F."/>
            <person name="Figueroa M."/>
        </authorList>
    </citation>
    <scope>NUCLEOTIDE SEQUENCE [LARGE SCALE GENOMIC DNA]</scope>
    <source>
        <strain evidence="1">12NC29</strain>
    </source>
</reference>
<evidence type="ECO:0000313" key="1">
    <source>
        <dbReference type="EMBL" id="PLW30922.1"/>
    </source>
</evidence>